<dbReference type="Gene3D" id="3.30.559.10">
    <property type="entry name" value="Chloramphenicol acetyltransferase-like domain"/>
    <property type="match status" value="2"/>
</dbReference>
<evidence type="ECO:0000259" key="3">
    <source>
        <dbReference type="Pfam" id="PF22664"/>
    </source>
</evidence>
<feature type="domain" description="Trichothecene 3-O-acetyltransferase-like N-terminal" evidence="3">
    <location>
        <begin position="184"/>
        <end position="338"/>
    </location>
</feature>
<evidence type="ECO:0000256" key="1">
    <source>
        <dbReference type="ARBA" id="ARBA00022679"/>
    </source>
</evidence>
<dbReference type="PANTHER" id="PTHR31896:SF64">
    <property type="entry name" value="TRICHOTHECENE 3-O-ACETYLTRANSFERASE"/>
    <property type="match status" value="1"/>
</dbReference>
<keyword evidence="2" id="KW-0012">Acyltransferase</keyword>
<sequence>MSPRTKHVNSEPPKLGVQKAAVLAGGFLSGKESSKLPRHDEHRDDIRSGLHGHQQNCHSHGRAMVSHLRLRPHHLAGYMHRDMRAVRLLGTSQPEELAALCDCRPHYSVTRPVYMDRDDSDQQHAVRTRGRRERFGHGAGAGADIIEAKAIIRPTTRMHTPHLIGHGGEGYPLNILCQQPLLQMYTQICFAFPTSDSFETSAMIDTLTAGLQRLTDSFPWIAGQVVNEGAGEGNTGVFKIRPLDWIPALILKDLRADPTFPTMEAMETAGFPFTMVDETVIAPRKTLPVPTDTPEISPVLVVQANIIRGGLLLTIAANHTAMDMTGQGQVISLFSKACRNEPFTMDELAAGNLDCHTLIPLLDESYKPGAELDRQVSQPRPVPSPNDPPPPKLEWTYILFSHSSLSQLKAIAEKDITLPSGSFISTDDALSAFIWQAVIRARLPRFDPTAKTTCARAVDVRSYLGVPSIYTGLLQNVTYHSSTPKNLTDQPLGSIASMLRAALDAKLPNNLGYSTQALATALSRTTDKNVFSFAGKVNPPLDFMVSSWAKLNSYDLDFGLGLGKPRGVRRPRFQPLESLGFLMPKTRDGEIAVALCLIEDDMKRLTVDEEFKKYGVFVW</sequence>
<dbReference type="Pfam" id="PF22664">
    <property type="entry name" value="TRI-like_N"/>
    <property type="match status" value="1"/>
</dbReference>
<protein>
    <submittedName>
        <fullName evidence="4">Trichothecene 3-O-acetyltransferase</fullName>
    </submittedName>
</protein>
<evidence type="ECO:0000313" key="4">
    <source>
        <dbReference type="EMBL" id="KFX52375.1"/>
    </source>
</evidence>
<dbReference type="eggNOG" id="ENOG502SHVS">
    <property type="taxonomic scope" value="Eukaryota"/>
</dbReference>
<dbReference type="InterPro" id="IPR054710">
    <property type="entry name" value="Tri101-like_N"/>
</dbReference>
<evidence type="ECO:0000256" key="2">
    <source>
        <dbReference type="ARBA" id="ARBA00023315"/>
    </source>
</evidence>
<dbReference type="InterPro" id="IPR051283">
    <property type="entry name" value="Sec_Metabolite_Acyltrans"/>
</dbReference>
<reference evidence="4" key="1">
    <citation type="journal article" date="2014" name="PLoS Genet.">
        <title>Signature Gene Expression Reveals Novel Clues to the Molecular Mechanisms of Dimorphic Transition in Penicillium marneffei.</title>
        <authorList>
            <person name="Yang E."/>
            <person name="Wang G."/>
            <person name="Cai J."/>
            <person name="Woo P.C."/>
            <person name="Lau S.K."/>
            <person name="Yuen K.-Y."/>
            <person name="Chow W.-N."/>
            <person name="Lin X."/>
        </authorList>
    </citation>
    <scope>NUCLEOTIDE SEQUENCE [LARGE SCALE GENOMIC DNA]</scope>
    <source>
        <strain evidence="4">PM1</strain>
    </source>
</reference>
<dbReference type="PANTHER" id="PTHR31896">
    <property type="entry name" value="FAMILY REGULATORY PROTEIN, PUTATIVE (AFU_ORTHOLOGUE AFUA_3G14730)-RELATED"/>
    <property type="match status" value="1"/>
</dbReference>
<dbReference type="EMBL" id="JPOX01000003">
    <property type="protein sequence ID" value="KFX52375.1"/>
    <property type="molecule type" value="Genomic_DNA"/>
</dbReference>
<keyword evidence="1 4" id="KW-0808">Transferase</keyword>
<name>A0A093VJM8_TALMA</name>
<accession>A0A093VJM8</accession>
<organism evidence="4">
    <name type="scientific">Talaromyces marneffei PM1</name>
    <dbReference type="NCBI Taxonomy" id="1077442"/>
    <lineage>
        <taxon>Eukaryota</taxon>
        <taxon>Fungi</taxon>
        <taxon>Dikarya</taxon>
        <taxon>Ascomycota</taxon>
        <taxon>Pezizomycotina</taxon>
        <taxon>Eurotiomycetes</taxon>
        <taxon>Eurotiomycetidae</taxon>
        <taxon>Eurotiales</taxon>
        <taxon>Trichocomaceae</taxon>
        <taxon>Talaromyces</taxon>
        <taxon>Talaromyces sect. Talaromyces</taxon>
    </lineage>
</organism>
<gene>
    <name evidence="4" type="ORF">GQ26_0032610</name>
</gene>
<dbReference type="GO" id="GO:0016746">
    <property type="term" value="F:acyltransferase activity"/>
    <property type="evidence" value="ECO:0007669"/>
    <property type="project" value="UniProtKB-KW"/>
</dbReference>
<dbReference type="AlphaFoldDB" id="A0A093VJM8"/>
<dbReference type="InterPro" id="IPR023213">
    <property type="entry name" value="CAT-like_dom_sf"/>
</dbReference>
<proteinExistence type="predicted"/>
<comment type="caution">
    <text evidence="4">The sequence shown here is derived from an EMBL/GenBank/DDBJ whole genome shotgun (WGS) entry which is preliminary data.</text>
</comment>